<dbReference type="AlphaFoldDB" id="A0AB37N9S8"/>
<dbReference type="Proteomes" id="UP000285054">
    <property type="component" value="Unassembled WGS sequence"/>
</dbReference>
<evidence type="ECO:0000313" key="5">
    <source>
        <dbReference type="Proteomes" id="UP000285054"/>
    </source>
</evidence>
<sequence length="292" mass="34499">MMNYEMISDYKDNKMYRDSFNRLAESTFDINFEEWYRDGFWNDKYICYSYIDDNKVIANVSINKMNLIYQGEDYRALQIGTVMTHPDYRGQGLAKKLLEHVIAKYEDQYDFLYLFANDTVLDFYPKFGFERVEESSFTVDACSLKRESSNLKKLNPGNKTDFQLISRIVSEKTPLSNILDVRESEDLLMFYVLIALKNELYYIEELDVIVLMEQEDADLYVLDILSTKKLDVVEVLRYLPIKKIETIHLLFTPEKSKYIDAAHIIETEDMLFVRPNILTNENYFLFPATSHA</sequence>
<protein>
    <recommendedName>
        <fullName evidence="3">N-acetyltransferase domain-containing protein</fullName>
    </recommendedName>
</protein>
<dbReference type="Gene3D" id="3.40.630.30">
    <property type="match status" value="1"/>
</dbReference>
<evidence type="ECO:0000313" key="4">
    <source>
        <dbReference type="EMBL" id="RJZ22729.1"/>
    </source>
</evidence>
<evidence type="ECO:0000256" key="1">
    <source>
        <dbReference type="ARBA" id="ARBA00022679"/>
    </source>
</evidence>
<dbReference type="InterPro" id="IPR016181">
    <property type="entry name" value="Acyl_CoA_acyltransferase"/>
</dbReference>
<dbReference type="PROSITE" id="PS51186">
    <property type="entry name" value="GNAT"/>
    <property type="match status" value="1"/>
</dbReference>
<dbReference type="Pfam" id="PF13527">
    <property type="entry name" value="Acetyltransf_9"/>
    <property type="match status" value="1"/>
</dbReference>
<dbReference type="InterPro" id="IPR050680">
    <property type="entry name" value="YpeA/RimI_acetyltransf"/>
</dbReference>
<evidence type="ECO:0000256" key="2">
    <source>
        <dbReference type="ARBA" id="ARBA00023315"/>
    </source>
</evidence>
<name>A0AB37N9S8_LISMN</name>
<dbReference type="SUPFAM" id="SSF55729">
    <property type="entry name" value="Acyl-CoA N-acyltransferases (Nat)"/>
    <property type="match status" value="1"/>
</dbReference>
<keyword evidence="1" id="KW-0808">Transferase</keyword>
<feature type="domain" description="N-acetyltransferase" evidence="3">
    <location>
        <begin position="5"/>
        <end position="149"/>
    </location>
</feature>
<reference evidence="4 5" key="1">
    <citation type="journal article" date="2018" name="BMC Genomics">
        <title>Genes significantly associated with lineage II food isolates of Listeria monocytogenes.</title>
        <authorList>
            <person name="Pirone-Davies C."/>
            <person name="Chen Y."/>
            <person name="Pightling A."/>
            <person name="Ryan G."/>
            <person name="Wang Y."/>
            <person name="Yao K."/>
            <person name="Hoffmann M."/>
            <person name="Allard M.W."/>
        </authorList>
    </citation>
    <scope>NUCLEOTIDE SEQUENCE [LARGE SCALE GENOMIC DNA]</scope>
    <source>
        <strain evidence="4 5">PNUSAL000190</strain>
    </source>
</reference>
<dbReference type="CDD" id="cd04301">
    <property type="entry name" value="NAT_SF"/>
    <property type="match status" value="1"/>
</dbReference>
<keyword evidence="2" id="KW-0012">Acyltransferase</keyword>
<accession>A0AB37N9S8</accession>
<dbReference type="GO" id="GO:0016747">
    <property type="term" value="F:acyltransferase activity, transferring groups other than amino-acyl groups"/>
    <property type="evidence" value="ECO:0007669"/>
    <property type="project" value="InterPro"/>
</dbReference>
<comment type="caution">
    <text evidence="4">The sequence shown here is derived from an EMBL/GenBank/DDBJ whole genome shotgun (WGS) entry which is preliminary data.</text>
</comment>
<dbReference type="EMBL" id="QXKO01000002">
    <property type="protein sequence ID" value="RJZ22729.1"/>
    <property type="molecule type" value="Genomic_DNA"/>
</dbReference>
<dbReference type="PANTHER" id="PTHR43420:SF31">
    <property type="entry name" value="ACETYLTRANSFERASE"/>
    <property type="match status" value="1"/>
</dbReference>
<organism evidence="4 5">
    <name type="scientific">Listeria monocytogenes</name>
    <dbReference type="NCBI Taxonomy" id="1639"/>
    <lineage>
        <taxon>Bacteria</taxon>
        <taxon>Bacillati</taxon>
        <taxon>Bacillota</taxon>
        <taxon>Bacilli</taxon>
        <taxon>Bacillales</taxon>
        <taxon>Listeriaceae</taxon>
        <taxon>Listeria</taxon>
    </lineage>
</organism>
<dbReference type="InterPro" id="IPR000182">
    <property type="entry name" value="GNAT_dom"/>
</dbReference>
<proteinExistence type="predicted"/>
<evidence type="ECO:0000259" key="3">
    <source>
        <dbReference type="PROSITE" id="PS51186"/>
    </source>
</evidence>
<gene>
    <name evidence="4" type="ORF">DYZ50_00658</name>
</gene>
<dbReference type="PANTHER" id="PTHR43420">
    <property type="entry name" value="ACETYLTRANSFERASE"/>
    <property type="match status" value="1"/>
</dbReference>